<reference evidence="3 4" key="1">
    <citation type="journal article" date="2018" name="New Phytol.">
        <title>Phylogenomics of Endogonaceae and evolution of mycorrhizas within Mucoromycota.</title>
        <authorList>
            <person name="Chang Y."/>
            <person name="Desiro A."/>
            <person name="Na H."/>
            <person name="Sandor L."/>
            <person name="Lipzen A."/>
            <person name="Clum A."/>
            <person name="Barry K."/>
            <person name="Grigoriev I.V."/>
            <person name="Martin F.M."/>
            <person name="Stajich J.E."/>
            <person name="Smith M.E."/>
            <person name="Bonito G."/>
            <person name="Spatafora J.W."/>
        </authorList>
    </citation>
    <scope>NUCLEOTIDE SEQUENCE [LARGE SCALE GENOMIC DNA]</scope>
    <source>
        <strain evidence="3 4">AD002</strain>
    </source>
</reference>
<evidence type="ECO:0000256" key="1">
    <source>
        <dbReference type="SAM" id="MobiDB-lite"/>
    </source>
</evidence>
<dbReference type="GO" id="GO:0006281">
    <property type="term" value="P:DNA repair"/>
    <property type="evidence" value="ECO:0007669"/>
    <property type="project" value="InterPro"/>
</dbReference>
<evidence type="ECO:0000313" key="3">
    <source>
        <dbReference type="EMBL" id="RUS30232.1"/>
    </source>
</evidence>
<dbReference type="PROSITE" id="PS50173">
    <property type="entry name" value="UMUC"/>
    <property type="match status" value="1"/>
</dbReference>
<dbReference type="Gene3D" id="3.40.1170.60">
    <property type="match status" value="1"/>
</dbReference>
<comment type="caution">
    <text evidence="3">The sequence shown here is derived from an EMBL/GenBank/DDBJ whole genome shotgun (WGS) entry which is preliminary data.</text>
</comment>
<accession>A0A433QKC4</accession>
<proteinExistence type="predicted"/>
<dbReference type="SUPFAM" id="SSF56672">
    <property type="entry name" value="DNA/RNA polymerases"/>
    <property type="match status" value="1"/>
</dbReference>
<evidence type="ECO:0000313" key="4">
    <source>
        <dbReference type="Proteomes" id="UP000274822"/>
    </source>
</evidence>
<protein>
    <recommendedName>
        <fullName evidence="2">UmuC domain-containing protein</fullName>
    </recommendedName>
</protein>
<dbReference type="Gene3D" id="3.30.1490.100">
    <property type="entry name" value="DNA polymerase, Y-family, little finger domain"/>
    <property type="match status" value="1"/>
</dbReference>
<dbReference type="InterPro" id="IPR001126">
    <property type="entry name" value="UmuC"/>
</dbReference>
<feature type="region of interest" description="Disordered" evidence="1">
    <location>
        <begin position="523"/>
        <end position="571"/>
    </location>
</feature>
<dbReference type="GO" id="GO:0070987">
    <property type="term" value="P:error-free translesion synthesis"/>
    <property type="evidence" value="ECO:0007669"/>
    <property type="project" value="UniProtKB-ARBA"/>
</dbReference>
<dbReference type="AlphaFoldDB" id="A0A433QKC4"/>
<dbReference type="GO" id="GO:0003887">
    <property type="term" value="F:DNA-directed DNA polymerase activity"/>
    <property type="evidence" value="ECO:0007669"/>
    <property type="project" value="TreeGrafter"/>
</dbReference>
<dbReference type="Pfam" id="PF00817">
    <property type="entry name" value="IMS"/>
    <property type="match status" value="1"/>
</dbReference>
<organism evidence="3 4">
    <name type="scientific">Jimgerdemannia flammicorona</name>
    <dbReference type="NCBI Taxonomy" id="994334"/>
    <lineage>
        <taxon>Eukaryota</taxon>
        <taxon>Fungi</taxon>
        <taxon>Fungi incertae sedis</taxon>
        <taxon>Mucoromycota</taxon>
        <taxon>Mucoromycotina</taxon>
        <taxon>Endogonomycetes</taxon>
        <taxon>Endogonales</taxon>
        <taxon>Endogonaceae</taxon>
        <taxon>Jimgerdemannia</taxon>
    </lineage>
</organism>
<feature type="region of interest" description="Disordered" evidence="1">
    <location>
        <begin position="625"/>
        <end position="644"/>
    </location>
</feature>
<dbReference type="InterPro" id="IPR043128">
    <property type="entry name" value="Rev_trsase/Diguanyl_cyclase"/>
</dbReference>
<feature type="region of interest" description="Disordered" evidence="1">
    <location>
        <begin position="651"/>
        <end position="677"/>
    </location>
</feature>
<dbReference type="InterPro" id="IPR043502">
    <property type="entry name" value="DNA/RNA_pol_sf"/>
</dbReference>
<feature type="domain" description="UmuC" evidence="2">
    <location>
        <begin position="8"/>
        <end position="284"/>
    </location>
</feature>
<dbReference type="EMBL" id="RBNJ01004118">
    <property type="protein sequence ID" value="RUS30232.1"/>
    <property type="molecule type" value="Genomic_DNA"/>
</dbReference>
<name>A0A433QKC4_9FUNG</name>
<dbReference type="Proteomes" id="UP000274822">
    <property type="component" value="Unassembled WGS sequence"/>
</dbReference>
<dbReference type="GO" id="GO:0003684">
    <property type="term" value="F:damaged DNA binding"/>
    <property type="evidence" value="ECO:0007669"/>
    <property type="project" value="InterPro"/>
</dbReference>
<dbReference type="InterPro" id="IPR036775">
    <property type="entry name" value="DNA_pol_Y-fam_lit_finger_sf"/>
</dbReference>
<dbReference type="Gene3D" id="3.30.70.270">
    <property type="match status" value="1"/>
</dbReference>
<keyword evidence="4" id="KW-1185">Reference proteome</keyword>
<dbReference type="Gene3D" id="6.10.250.1630">
    <property type="match status" value="1"/>
</dbReference>
<evidence type="ECO:0000259" key="2">
    <source>
        <dbReference type="PROSITE" id="PS50173"/>
    </source>
</evidence>
<dbReference type="PANTHER" id="PTHR46404:SF1">
    <property type="entry name" value="DNA POLYMERASE IOTA"/>
    <property type="match status" value="1"/>
</dbReference>
<dbReference type="SUPFAM" id="SSF100879">
    <property type="entry name" value="Lesion bypass DNA polymerase (Y-family), little finger domain"/>
    <property type="match status" value="1"/>
</dbReference>
<dbReference type="PANTHER" id="PTHR46404">
    <property type="entry name" value="DNA POLYMERASE IOTA"/>
    <property type="match status" value="1"/>
</dbReference>
<gene>
    <name evidence="3" type="ORF">BC938DRAFT_479693</name>
</gene>
<sequence length="746" mass="82590">MHHECRYIIQTDIDFFYGQVNYLTSCSFLPSFEQPAQRDLVPNRAGRTAREPLLGTEAFRDSAKVTCNYLARAKGVGKLQLITDALKCCPELVIVNGEDLDRYRAASKKVFHLARSLVWGEKVERLGMDELFMDVTDMVVAHMADLDRPSPSSSMVPEHDNDLFFNLSLPGLLPAGFHYKRDTWAGHLISLSGDHLFDLTSPASPPASDSALQALYAASHLAAHIRGMIRSTLSFTCSAGVATSKLMAKLAADTHKPDAQTLLVPEAGESFIGPVPIKKIMGIGLKTMKILCERLREDREETGVGMEDGNGREEEDEEEKLMMKQGDGPDAWMNNKMTVAFVKARTSREKFEDWFGQKAGGHMWELLNGEDYAEVIPTPTIPTQISIEDSFQHCTTLSDAGVRLVSLATDLIRRLETDLVDPATGAWARYPRTVRLTTRARSRGSEWAWKERRESRSAPMPVEVFEKGEIEKRAKKVTEASLLPLLRKLVKEPFDVTLFNIAAVQLSTEKPASSITGFFSSALTQSPQRKPPPQPLLSARDWQSPASSSSSSSSSQIDSVTPRNVSHYLPSPPPDVDPSVWHDLPYEIQVEIATHYRVEVVAEGLDGDGVGTRVGNGVGRAVGVRKRGDDDETKDLDGDGVGARVEDGVDRAVGATKRGDDGEAAEGDEDRSKRQKRDELETLEYDREGEWEGLDDLDIVNDEWDVDGKDKGNDPGSGDYVCPQCGSHMFAWCRDAHEVFHRQREG</sequence>